<evidence type="ECO:0000259" key="2">
    <source>
        <dbReference type="Pfam" id="PF09068"/>
    </source>
</evidence>
<accession>A0A7R9JPR9</accession>
<dbReference type="Pfam" id="PF09068">
    <property type="entry name" value="EF-hand_2"/>
    <property type="match status" value="1"/>
</dbReference>
<feature type="region of interest" description="Disordered" evidence="1">
    <location>
        <begin position="1"/>
        <end position="25"/>
    </location>
</feature>
<dbReference type="SUPFAM" id="SSF47473">
    <property type="entry name" value="EF-hand"/>
    <property type="match status" value="1"/>
</dbReference>
<gene>
    <name evidence="3" type="ORF">TGEB3V08_LOCUS1203</name>
</gene>
<dbReference type="InterPro" id="IPR015153">
    <property type="entry name" value="EF-hand_dom_typ1"/>
</dbReference>
<dbReference type="AlphaFoldDB" id="A0A7R9JPR9"/>
<protein>
    <recommendedName>
        <fullName evidence="2">EF-hand domain-containing protein</fullName>
    </recommendedName>
</protein>
<dbReference type="InterPro" id="IPR011992">
    <property type="entry name" value="EF-hand-dom_pair"/>
</dbReference>
<proteinExistence type="predicted"/>
<dbReference type="EMBL" id="OE839370">
    <property type="protein sequence ID" value="CAD7586956.1"/>
    <property type="molecule type" value="Genomic_DNA"/>
</dbReference>
<organism evidence="3">
    <name type="scientific">Timema genevievae</name>
    <name type="common">Walking stick</name>
    <dbReference type="NCBI Taxonomy" id="629358"/>
    <lineage>
        <taxon>Eukaryota</taxon>
        <taxon>Metazoa</taxon>
        <taxon>Ecdysozoa</taxon>
        <taxon>Arthropoda</taxon>
        <taxon>Hexapoda</taxon>
        <taxon>Insecta</taxon>
        <taxon>Pterygota</taxon>
        <taxon>Neoptera</taxon>
        <taxon>Polyneoptera</taxon>
        <taxon>Phasmatodea</taxon>
        <taxon>Timematodea</taxon>
        <taxon>Timematoidea</taxon>
        <taxon>Timematidae</taxon>
        <taxon>Timema</taxon>
    </lineage>
</organism>
<evidence type="ECO:0000313" key="3">
    <source>
        <dbReference type="EMBL" id="CAD7586956.1"/>
    </source>
</evidence>
<name>A0A7R9JPR9_TIMGE</name>
<feature type="domain" description="EF-hand" evidence="2">
    <location>
        <begin position="31"/>
        <end position="63"/>
    </location>
</feature>
<dbReference type="Gene3D" id="6.10.140.70">
    <property type="match status" value="1"/>
</dbReference>
<reference evidence="3" key="1">
    <citation type="submission" date="2020-11" db="EMBL/GenBank/DDBJ databases">
        <authorList>
            <person name="Tran Van P."/>
        </authorList>
    </citation>
    <scope>NUCLEOTIDE SEQUENCE</scope>
</reference>
<dbReference type="GO" id="GO:0016010">
    <property type="term" value="C:dystrophin-associated glycoprotein complex"/>
    <property type="evidence" value="ECO:0007669"/>
    <property type="project" value="UniProtKB-ARBA"/>
</dbReference>
<sequence>MSSQEKKRREVTDHQADKMTEDSRNSELRLQMMQEMRAQNFDMIRFASYRTACKLRFVQKKVNC</sequence>
<evidence type="ECO:0000256" key="1">
    <source>
        <dbReference type="SAM" id="MobiDB-lite"/>
    </source>
</evidence>